<comment type="caution">
    <text evidence="2">The sequence shown here is derived from an EMBL/GenBank/DDBJ whole genome shotgun (WGS) entry which is preliminary data.</text>
</comment>
<protein>
    <submittedName>
        <fullName evidence="2">Uncharacterized protein</fullName>
    </submittedName>
</protein>
<organism evidence="2 3">
    <name type="scientific">Stigmatella aurantiaca (strain DW4/3-1)</name>
    <dbReference type="NCBI Taxonomy" id="378806"/>
    <lineage>
        <taxon>Bacteria</taxon>
        <taxon>Pseudomonadati</taxon>
        <taxon>Myxococcota</taxon>
        <taxon>Myxococcia</taxon>
        <taxon>Myxococcales</taxon>
        <taxon>Cystobacterineae</taxon>
        <taxon>Archangiaceae</taxon>
        <taxon>Stigmatella</taxon>
    </lineage>
</organism>
<feature type="region of interest" description="Disordered" evidence="1">
    <location>
        <begin position="649"/>
        <end position="709"/>
    </location>
</feature>
<evidence type="ECO:0000256" key="1">
    <source>
        <dbReference type="SAM" id="MobiDB-lite"/>
    </source>
</evidence>
<dbReference type="AlphaFoldDB" id="Q096F4"/>
<sequence length="737" mass="81882">MRRLLASRLQLRLQPGDLRLVAGSHLEGGFRLHQLALHGRDVRLELVPLGHELPGGRPRRRGGLGLGQLLLQRRAPGLLRLEGRLGLGEPLLQRRALGLLRLEHHFHLGQLQLQAGALGLAALELRLHLGQLLLQLRAGPRSLFLLLAERPHRVLGGHALGGGLLRRGRGLAPRRLQRPFQHLHPLVQPLDRVLGLRAHHLQRRVERLHLRALLGAARFQGSHPLAQPIPLRLERGHLGGRRLPLRPDFLQRRGQLLHLALGGLRRIGQGRPFRVQPIPQHHLLGLGGLQRAPERGHLHLRGLRPLGERERLRLQRLLLLLERGHLGLGRFRPANQRARLRRAGRQRRAHPHQVRVLEGEVALQLGHPFLEGGLGGLQGLELLAQRGGLRPGLVPLHLRELGSALCFLQRAAGPLALALQRAQRAGGLGQRRLQLAGAQRQLLALRGGRLQLPRHPLQVRQGRLVLLLDGLHRALGLGLLRGQVRHPVLRQGQGLLGADELLGQRRAGFPLQAQLVLDAWHLRLDVHQGAREVLPVRLHPLQLDFQLRHAQFGRGGALLLPGQGLLRLGEPLRQVLQPAQLALGVQRLFLRLGDILLKEVDGLAQREKFRLLLLIKGAGPGQRLRLLLEHLAEELELLLGRRPHGHPGFGGFAEGVRPGASAGPDRRGRHRGRAPRRPADRRGSRNGRRGRDRLFGRQGRRGHGVRGLGLGRCGSQGSIPLQHALAQIRERIHLFHG</sequence>
<dbReference type="Proteomes" id="UP000032702">
    <property type="component" value="Unassembled WGS sequence"/>
</dbReference>
<feature type="compositionally biased region" description="Basic residues" evidence="1">
    <location>
        <begin position="667"/>
        <end position="676"/>
    </location>
</feature>
<reference evidence="2 3" key="1">
    <citation type="submission" date="2006-04" db="EMBL/GenBank/DDBJ databases">
        <authorList>
            <person name="Nierman W.C."/>
        </authorList>
    </citation>
    <scope>NUCLEOTIDE SEQUENCE [LARGE SCALE GENOMIC DNA]</scope>
    <source>
        <strain evidence="2 3">DW4/3-1</strain>
    </source>
</reference>
<proteinExistence type="predicted"/>
<gene>
    <name evidence="2" type="ORF">STIAU_3767</name>
</gene>
<name>Q096F4_STIAD</name>
<evidence type="ECO:0000313" key="2">
    <source>
        <dbReference type="EMBL" id="EAU67617.1"/>
    </source>
</evidence>
<evidence type="ECO:0000313" key="3">
    <source>
        <dbReference type="Proteomes" id="UP000032702"/>
    </source>
</evidence>
<accession>Q096F4</accession>
<dbReference type="EMBL" id="AAMD01000030">
    <property type="protein sequence ID" value="EAU67617.1"/>
    <property type="molecule type" value="Genomic_DNA"/>
</dbReference>